<dbReference type="Proteomes" id="UP000886501">
    <property type="component" value="Unassembled WGS sequence"/>
</dbReference>
<gene>
    <name evidence="1" type="ORF">BDM02DRAFT_3101705</name>
</gene>
<evidence type="ECO:0000313" key="2">
    <source>
        <dbReference type="Proteomes" id="UP000886501"/>
    </source>
</evidence>
<reference evidence="1" key="2">
    <citation type="journal article" date="2020" name="Nat. Commun.">
        <title>Large-scale genome sequencing of mycorrhizal fungi provides insights into the early evolution of symbiotic traits.</title>
        <authorList>
            <person name="Miyauchi S."/>
            <person name="Kiss E."/>
            <person name="Kuo A."/>
            <person name="Drula E."/>
            <person name="Kohler A."/>
            <person name="Sanchez-Garcia M."/>
            <person name="Morin E."/>
            <person name="Andreopoulos B."/>
            <person name="Barry K.W."/>
            <person name="Bonito G."/>
            <person name="Buee M."/>
            <person name="Carver A."/>
            <person name="Chen C."/>
            <person name="Cichocki N."/>
            <person name="Clum A."/>
            <person name="Culley D."/>
            <person name="Crous P.W."/>
            <person name="Fauchery L."/>
            <person name="Girlanda M."/>
            <person name="Hayes R.D."/>
            <person name="Keri Z."/>
            <person name="LaButti K."/>
            <person name="Lipzen A."/>
            <person name="Lombard V."/>
            <person name="Magnuson J."/>
            <person name="Maillard F."/>
            <person name="Murat C."/>
            <person name="Nolan M."/>
            <person name="Ohm R.A."/>
            <person name="Pangilinan J."/>
            <person name="Pereira M.F."/>
            <person name="Perotto S."/>
            <person name="Peter M."/>
            <person name="Pfister S."/>
            <person name="Riley R."/>
            <person name="Sitrit Y."/>
            <person name="Stielow J.B."/>
            <person name="Szollosi G."/>
            <person name="Zifcakova L."/>
            <person name="Stursova M."/>
            <person name="Spatafora J.W."/>
            <person name="Tedersoo L."/>
            <person name="Vaario L.M."/>
            <person name="Yamada A."/>
            <person name="Yan M."/>
            <person name="Wang P."/>
            <person name="Xu J."/>
            <person name="Bruns T."/>
            <person name="Baldrian P."/>
            <person name="Vilgalys R."/>
            <person name="Dunand C."/>
            <person name="Henrissat B."/>
            <person name="Grigoriev I.V."/>
            <person name="Hibbett D."/>
            <person name="Nagy L.G."/>
            <person name="Martin F.M."/>
        </authorList>
    </citation>
    <scope>NUCLEOTIDE SEQUENCE</scope>
    <source>
        <strain evidence="1">P2</strain>
    </source>
</reference>
<keyword evidence="2" id="KW-1185">Reference proteome</keyword>
<accession>A0ACB6Z771</accession>
<dbReference type="EMBL" id="MU118099">
    <property type="protein sequence ID" value="KAF9645225.1"/>
    <property type="molecule type" value="Genomic_DNA"/>
</dbReference>
<protein>
    <submittedName>
        <fullName evidence="1">Uncharacterized protein</fullName>
    </submittedName>
</protein>
<evidence type="ECO:0000313" key="1">
    <source>
        <dbReference type="EMBL" id="KAF9645225.1"/>
    </source>
</evidence>
<comment type="caution">
    <text evidence="1">The sequence shown here is derived from an EMBL/GenBank/DDBJ whole genome shotgun (WGS) entry which is preliminary data.</text>
</comment>
<feature type="non-terminal residue" evidence="1">
    <location>
        <position position="115"/>
    </location>
</feature>
<organism evidence="1 2">
    <name type="scientific">Thelephora ganbajun</name>
    <name type="common">Ganba fungus</name>
    <dbReference type="NCBI Taxonomy" id="370292"/>
    <lineage>
        <taxon>Eukaryota</taxon>
        <taxon>Fungi</taxon>
        <taxon>Dikarya</taxon>
        <taxon>Basidiomycota</taxon>
        <taxon>Agaricomycotina</taxon>
        <taxon>Agaricomycetes</taxon>
        <taxon>Thelephorales</taxon>
        <taxon>Thelephoraceae</taxon>
        <taxon>Thelephora</taxon>
    </lineage>
</organism>
<reference evidence="1" key="1">
    <citation type="submission" date="2019-10" db="EMBL/GenBank/DDBJ databases">
        <authorList>
            <consortium name="DOE Joint Genome Institute"/>
            <person name="Kuo A."/>
            <person name="Miyauchi S."/>
            <person name="Kiss E."/>
            <person name="Drula E."/>
            <person name="Kohler A."/>
            <person name="Sanchez-Garcia M."/>
            <person name="Andreopoulos B."/>
            <person name="Barry K.W."/>
            <person name="Bonito G."/>
            <person name="Buee M."/>
            <person name="Carver A."/>
            <person name="Chen C."/>
            <person name="Cichocki N."/>
            <person name="Clum A."/>
            <person name="Culley D."/>
            <person name="Crous P.W."/>
            <person name="Fauchery L."/>
            <person name="Girlanda M."/>
            <person name="Hayes R."/>
            <person name="Keri Z."/>
            <person name="Labutti K."/>
            <person name="Lipzen A."/>
            <person name="Lombard V."/>
            <person name="Magnuson J."/>
            <person name="Maillard F."/>
            <person name="Morin E."/>
            <person name="Murat C."/>
            <person name="Nolan M."/>
            <person name="Ohm R."/>
            <person name="Pangilinan J."/>
            <person name="Pereira M."/>
            <person name="Perotto S."/>
            <person name="Peter M."/>
            <person name="Riley R."/>
            <person name="Sitrit Y."/>
            <person name="Stielow B."/>
            <person name="Szollosi G."/>
            <person name="Zifcakova L."/>
            <person name="Stursova M."/>
            <person name="Spatafora J.W."/>
            <person name="Tedersoo L."/>
            <person name="Vaario L.-M."/>
            <person name="Yamada A."/>
            <person name="Yan M."/>
            <person name="Wang P."/>
            <person name="Xu J."/>
            <person name="Bruns T."/>
            <person name="Baldrian P."/>
            <person name="Vilgalys R."/>
            <person name="Henrissat B."/>
            <person name="Grigoriev I.V."/>
            <person name="Hibbett D."/>
            <person name="Nagy L.G."/>
            <person name="Martin F.M."/>
        </authorList>
    </citation>
    <scope>NUCLEOTIDE SEQUENCE</scope>
    <source>
        <strain evidence="1">P2</strain>
    </source>
</reference>
<sequence length="115" mass="12682">MSDTWKISPISTPQLNWSSSLNNCTADRRCHMCGVEFLTGERAGFCCGPNGSHYSAIEPLPLLPDEFNTFLNSPDISRLSQKLNLIFSFAAMESMHAFPTPGNPSFIAVAGRIYH</sequence>
<proteinExistence type="predicted"/>
<name>A0ACB6Z771_THEGA</name>